<accession>A0ABM8DVG6</accession>
<name>A0ABM8DVG6_9MICO</name>
<gene>
    <name evidence="6 8" type="primary">nnrD</name>
    <name evidence="8" type="ORF">Microterr_02720</name>
</gene>
<dbReference type="InterPro" id="IPR029056">
    <property type="entry name" value="Ribokinase-like"/>
</dbReference>
<proteinExistence type="inferred from homology"/>
<dbReference type="Gene3D" id="3.40.1190.20">
    <property type="match status" value="1"/>
</dbReference>
<protein>
    <recommendedName>
        <fullName evidence="6">ADP-dependent (S)-NAD(P)H-hydrate dehydratase</fullName>
        <ecNumber evidence="6">4.2.1.136</ecNumber>
    </recommendedName>
    <alternativeName>
        <fullName evidence="6">ADP-dependent NAD(P)HX dehydratase</fullName>
    </alternativeName>
</protein>
<organism evidence="8 9">
    <name type="scientific">Microbacterium terricola</name>
    <dbReference type="NCBI Taxonomy" id="344163"/>
    <lineage>
        <taxon>Bacteria</taxon>
        <taxon>Bacillati</taxon>
        <taxon>Actinomycetota</taxon>
        <taxon>Actinomycetes</taxon>
        <taxon>Micrococcales</taxon>
        <taxon>Microbacteriaceae</taxon>
        <taxon>Microbacterium</taxon>
    </lineage>
</organism>
<comment type="catalytic activity">
    <reaction evidence="6">
        <text>(6S)-NADPHX + ADP = AMP + phosphate + NADPH + H(+)</text>
        <dbReference type="Rhea" id="RHEA:32235"/>
        <dbReference type="ChEBI" id="CHEBI:15378"/>
        <dbReference type="ChEBI" id="CHEBI:43474"/>
        <dbReference type="ChEBI" id="CHEBI:57783"/>
        <dbReference type="ChEBI" id="CHEBI:64076"/>
        <dbReference type="ChEBI" id="CHEBI:456215"/>
        <dbReference type="ChEBI" id="CHEBI:456216"/>
        <dbReference type="EC" id="4.2.1.136"/>
    </reaction>
</comment>
<feature type="binding site" evidence="6">
    <location>
        <position position="219"/>
    </location>
    <ligand>
        <name>AMP</name>
        <dbReference type="ChEBI" id="CHEBI:456215"/>
    </ligand>
</feature>
<dbReference type="HAMAP" id="MF_01965">
    <property type="entry name" value="NADHX_dehydratase"/>
    <property type="match status" value="1"/>
</dbReference>
<feature type="binding site" evidence="6">
    <location>
        <position position="43"/>
    </location>
    <ligand>
        <name>(6S)-NADPHX</name>
        <dbReference type="ChEBI" id="CHEBI:64076"/>
    </ligand>
</feature>
<dbReference type="EC" id="4.2.1.136" evidence="6"/>
<reference evidence="8 9" key="1">
    <citation type="submission" date="2022-12" db="EMBL/GenBank/DDBJ databases">
        <title>Microbacterium terricola strain KV-448 chromosome, complete genome.</title>
        <authorList>
            <person name="Oshima T."/>
            <person name="Moriya T."/>
            <person name="Bessho Y."/>
        </authorList>
    </citation>
    <scope>NUCLEOTIDE SEQUENCE [LARGE SCALE GENOMIC DNA]</scope>
    <source>
        <strain evidence="8 9">KV-448</strain>
    </source>
</reference>
<comment type="similarity">
    <text evidence="6">Belongs to the NnrD/CARKD family.</text>
</comment>
<evidence type="ECO:0000256" key="3">
    <source>
        <dbReference type="ARBA" id="ARBA00022857"/>
    </source>
</evidence>
<dbReference type="EMBL" id="AP027141">
    <property type="protein sequence ID" value="BDV29612.1"/>
    <property type="molecule type" value="Genomic_DNA"/>
</dbReference>
<comment type="subunit">
    <text evidence="6">Homotetramer.</text>
</comment>
<keyword evidence="9" id="KW-1185">Reference proteome</keyword>
<feature type="domain" description="YjeF C-terminal" evidence="7">
    <location>
        <begin position="8"/>
        <end position="278"/>
    </location>
</feature>
<dbReference type="InterPro" id="IPR000631">
    <property type="entry name" value="CARKD"/>
</dbReference>
<keyword evidence="2 6" id="KW-0067">ATP-binding</keyword>
<evidence type="ECO:0000256" key="1">
    <source>
        <dbReference type="ARBA" id="ARBA00022741"/>
    </source>
</evidence>
<evidence type="ECO:0000256" key="4">
    <source>
        <dbReference type="ARBA" id="ARBA00023027"/>
    </source>
</evidence>
<dbReference type="PANTHER" id="PTHR12592">
    <property type="entry name" value="ATP-DEPENDENT (S)-NAD(P)H-HYDRATE DEHYDRATASE FAMILY MEMBER"/>
    <property type="match status" value="1"/>
</dbReference>
<evidence type="ECO:0000313" key="8">
    <source>
        <dbReference type="EMBL" id="BDV29612.1"/>
    </source>
</evidence>
<keyword evidence="1 6" id="KW-0547">Nucleotide-binding</keyword>
<dbReference type="Proteomes" id="UP001317779">
    <property type="component" value="Chromosome"/>
</dbReference>
<keyword evidence="5 6" id="KW-0456">Lyase</keyword>
<dbReference type="CDD" id="cd01171">
    <property type="entry name" value="YXKO-related"/>
    <property type="match status" value="1"/>
</dbReference>
<dbReference type="PROSITE" id="PS51383">
    <property type="entry name" value="YJEF_C_3"/>
    <property type="match status" value="1"/>
</dbReference>
<evidence type="ECO:0000259" key="7">
    <source>
        <dbReference type="PROSITE" id="PS51383"/>
    </source>
</evidence>
<keyword evidence="3 6" id="KW-0521">NADP</keyword>
<evidence type="ECO:0000256" key="5">
    <source>
        <dbReference type="ARBA" id="ARBA00023239"/>
    </source>
</evidence>
<dbReference type="RefSeq" id="WP_263796578.1">
    <property type="nucleotide sequence ID" value="NZ_AP027141.1"/>
</dbReference>
<comment type="catalytic activity">
    <reaction evidence="6">
        <text>(6S)-NADHX + ADP = AMP + phosphate + NADH + H(+)</text>
        <dbReference type="Rhea" id="RHEA:32223"/>
        <dbReference type="ChEBI" id="CHEBI:15378"/>
        <dbReference type="ChEBI" id="CHEBI:43474"/>
        <dbReference type="ChEBI" id="CHEBI:57945"/>
        <dbReference type="ChEBI" id="CHEBI:64074"/>
        <dbReference type="ChEBI" id="CHEBI:456215"/>
        <dbReference type="ChEBI" id="CHEBI:456216"/>
        <dbReference type="EC" id="4.2.1.136"/>
    </reaction>
</comment>
<evidence type="ECO:0000256" key="6">
    <source>
        <dbReference type="HAMAP-Rule" id="MF_01965"/>
    </source>
</evidence>
<feature type="binding site" evidence="6">
    <location>
        <position position="110"/>
    </location>
    <ligand>
        <name>(6S)-NADPHX</name>
        <dbReference type="ChEBI" id="CHEBI:64076"/>
    </ligand>
</feature>
<comment type="function">
    <text evidence="6">Catalyzes the dehydration of the S-form of NAD(P)HX at the expense of ADP, which is converted to AMP. Together with NAD(P)HX epimerase, which catalyzes the epimerization of the S- and R-forms, the enzyme allows the repair of both epimers of NAD(P)HX, a damaged form of NAD(P)H that is a result of enzymatic or heat-dependent hydration.</text>
</comment>
<keyword evidence="4 6" id="KW-0520">NAD</keyword>
<dbReference type="Pfam" id="PF01256">
    <property type="entry name" value="Carb_kinase"/>
    <property type="match status" value="1"/>
</dbReference>
<evidence type="ECO:0000256" key="2">
    <source>
        <dbReference type="ARBA" id="ARBA00022840"/>
    </source>
</evidence>
<sequence>MSSPSEAVDRRLLRTWGLPDPGDSKKSRGRVIVVGGSRRSPGAALLAGEATLRVGAGRLALVVPDPLVGPLGPALPEAALLSLPPRAGEPLQADVEEELSEADAVLLGPGFDDAYGTRATLLSVAAARRGPLVLDAFGIGVLPTVDRALLPRHLVLNANLEEAAILLGRDVSTNTPDDLVEVAQQYDAVVHCYGIVAAADGRSWRVPPGAAGLGTSGSGDVLAGAITGFLARGLDPIRAAVWGSWAHARAGDRLTDRVGVGFLARDIPSELTRAIVDVDR</sequence>
<dbReference type="SUPFAM" id="SSF53613">
    <property type="entry name" value="Ribokinase-like"/>
    <property type="match status" value="1"/>
</dbReference>
<dbReference type="PANTHER" id="PTHR12592:SF0">
    <property type="entry name" value="ATP-DEPENDENT (S)-NAD(P)H-HYDRATE DEHYDRATASE"/>
    <property type="match status" value="1"/>
</dbReference>
<comment type="cofactor">
    <cofactor evidence="6">
        <name>Mg(2+)</name>
        <dbReference type="ChEBI" id="CHEBI:18420"/>
    </cofactor>
</comment>
<comment type="caution">
    <text evidence="6">Lacks conserved residue(s) required for the propagation of feature annotation.</text>
</comment>
<feature type="binding site" evidence="6">
    <location>
        <position position="220"/>
    </location>
    <ligand>
        <name>(6S)-NADPHX</name>
        <dbReference type="ChEBI" id="CHEBI:64076"/>
    </ligand>
</feature>
<evidence type="ECO:0000313" key="9">
    <source>
        <dbReference type="Proteomes" id="UP001317779"/>
    </source>
</evidence>